<proteinExistence type="predicted"/>
<feature type="transmembrane region" description="Helical" evidence="1">
    <location>
        <begin position="34"/>
        <end position="59"/>
    </location>
</feature>
<protein>
    <submittedName>
        <fullName evidence="2">Uncharacterized protein</fullName>
    </submittedName>
</protein>
<dbReference type="Proteomes" id="UP000048908">
    <property type="component" value="Unassembled WGS sequence"/>
</dbReference>
<dbReference type="RefSeq" id="WP_055681160.1">
    <property type="nucleotide sequence ID" value="NZ_CXPG01000010.1"/>
</dbReference>
<dbReference type="STRING" id="282197.SAMN04488517_11917"/>
<keyword evidence="1" id="KW-1133">Transmembrane helix</keyword>
<keyword evidence="1" id="KW-0812">Transmembrane</keyword>
<name>A0A0M6XNH5_9RHOB</name>
<organism evidence="2 3">
    <name type="scientific">Jannaschia rubra</name>
    <dbReference type="NCBI Taxonomy" id="282197"/>
    <lineage>
        <taxon>Bacteria</taxon>
        <taxon>Pseudomonadati</taxon>
        <taxon>Pseudomonadota</taxon>
        <taxon>Alphaproteobacteria</taxon>
        <taxon>Rhodobacterales</taxon>
        <taxon>Roseobacteraceae</taxon>
        <taxon>Jannaschia</taxon>
    </lineage>
</organism>
<keyword evidence="3" id="KW-1185">Reference proteome</keyword>
<dbReference type="AlphaFoldDB" id="A0A0M6XNH5"/>
<reference evidence="2 3" key="1">
    <citation type="submission" date="2015-07" db="EMBL/GenBank/DDBJ databases">
        <authorList>
            <person name="Noorani M."/>
        </authorList>
    </citation>
    <scope>NUCLEOTIDE SEQUENCE [LARGE SCALE GENOMIC DNA]</scope>
    <source>
        <strain evidence="2 3">CECT 5088</strain>
    </source>
</reference>
<sequence>MTDERNDLDRLQRETIRQLVAETARLQSRSTPQAMWQAIALAFVCIVLGVAIAVGLTLLGRIL</sequence>
<keyword evidence="1" id="KW-0472">Membrane</keyword>
<gene>
    <name evidence="2" type="ORF">JAN5088_00423</name>
</gene>
<accession>A0A0M6XNH5</accession>
<evidence type="ECO:0000313" key="2">
    <source>
        <dbReference type="EMBL" id="CTQ31665.1"/>
    </source>
</evidence>
<dbReference type="EMBL" id="CXPG01000010">
    <property type="protein sequence ID" value="CTQ31665.1"/>
    <property type="molecule type" value="Genomic_DNA"/>
</dbReference>
<evidence type="ECO:0000256" key="1">
    <source>
        <dbReference type="SAM" id="Phobius"/>
    </source>
</evidence>
<evidence type="ECO:0000313" key="3">
    <source>
        <dbReference type="Proteomes" id="UP000048908"/>
    </source>
</evidence>